<feature type="transmembrane region" description="Helical" evidence="6">
    <location>
        <begin position="195"/>
        <end position="217"/>
    </location>
</feature>
<dbReference type="AlphaFoldDB" id="A0A644Z5U8"/>
<dbReference type="GO" id="GO:0005886">
    <property type="term" value="C:plasma membrane"/>
    <property type="evidence" value="ECO:0007669"/>
    <property type="project" value="UniProtKB-SubCell"/>
</dbReference>
<dbReference type="GO" id="GO:0042910">
    <property type="term" value="F:xenobiotic transmembrane transporter activity"/>
    <property type="evidence" value="ECO:0007669"/>
    <property type="project" value="InterPro"/>
</dbReference>
<feature type="transmembrane region" description="Helical" evidence="6">
    <location>
        <begin position="59"/>
        <end position="78"/>
    </location>
</feature>
<evidence type="ECO:0000256" key="6">
    <source>
        <dbReference type="SAM" id="Phobius"/>
    </source>
</evidence>
<dbReference type="InterPro" id="IPR002528">
    <property type="entry name" value="MATE_fam"/>
</dbReference>
<feature type="transmembrane region" description="Helical" evidence="6">
    <location>
        <begin position="90"/>
        <end position="112"/>
    </location>
</feature>
<evidence type="ECO:0000256" key="5">
    <source>
        <dbReference type="ARBA" id="ARBA00023136"/>
    </source>
</evidence>
<evidence type="ECO:0008006" key="8">
    <source>
        <dbReference type="Google" id="ProtNLM"/>
    </source>
</evidence>
<keyword evidence="4 6" id="KW-1133">Transmembrane helix</keyword>
<dbReference type="Pfam" id="PF01554">
    <property type="entry name" value="MatE"/>
    <property type="match status" value="2"/>
</dbReference>
<reference evidence="7" key="1">
    <citation type="submission" date="2019-08" db="EMBL/GenBank/DDBJ databases">
        <authorList>
            <person name="Kucharzyk K."/>
            <person name="Murdoch R.W."/>
            <person name="Higgins S."/>
            <person name="Loffler F."/>
        </authorList>
    </citation>
    <scope>NUCLEOTIDE SEQUENCE</scope>
</reference>
<gene>
    <name evidence="7" type="ORF">SDC9_81972</name>
</gene>
<dbReference type="PANTHER" id="PTHR43823">
    <property type="entry name" value="SPORULATION PROTEIN YKVU"/>
    <property type="match status" value="1"/>
</dbReference>
<evidence type="ECO:0000256" key="1">
    <source>
        <dbReference type="ARBA" id="ARBA00004651"/>
    </source>
</evidence>
<feature type="transmembrane region" description="Helical" evidence="6">
    <location>
        <begin position="21"/>
        <end position="39"/>
    </location>
</feature>
<evidence type="ECO:0000256" key="4">
    <source>
        <dbReference type="ARBA" id="ARBA00022989"/>
    </source>
</evidence>
<proteinExistence type="predicted"/>
<keyword evidence="5 6" id="KW-0472">Membrane</keyword>
<dbReference type="EMBL" id="VSSQ01007268">
    <property type="protein sequence ID" value="MPM35381.1"/>
    <property type="molecule type" value="Genomic_DNA"/>
</dbReference>
<feature type="transmembrane region" description="Helical" evidence="6">
    <location>
        <begin position="334"/>
        <end position="355"/>
    </location>
</feature>
<name>A0A644Z5U8_9ZZZZ</name>
<feature type="transmembrane region" description="Helical" evidence="6">
    <location>
        <begin position="118"/>
        <end position="138"/>
    </location>
</feature>
<feature type="transmembrane region" description="Helical" evidence="6">
    <location>
        <begin position="281"/>
        <end position="299"/>
    </location>
</feature>
<accession>A0A644Z5U8</accession>
<dbReference type="PANTHER" id="PTHR43823:SF3">
    <property type="entry name" value="MULTIDRUG EXPORT PROTEIN MEPA"/>
    <property type="match status" value="1"/>
</dbReference>
<organism evidence="7">
    <name type="scientific">bioreactor metagenome</name>
    <dbReference type="NCBI Taxonomy" id="1076179"/>
    <lineage>
        <taxon>unclassified sequences</taxon>
        <taxon>metagenomes</taxon>
        <taxon>ecological metagenomes</taxon>
    </lineage>
</organism>
<comment type="caution">
    <text evidence="7">The sequence shown here is derived from an EMBL/GenBank/DDBJ whole genome shotgun (WGS) entry which is preliminary data.</text>
</comment>
<evidence type="ECO:0000256" key="3">
    <source>
        <dbReference type="ARBA" id="ARBA00022692"/>
    </source>
</evidence>
<comment type="subcellular location">
    <subcellularLocation>
        <location evidence="1">Cell membrane</location>
        <topology evidence="1">Multi-pass membrane protein</topology>
    </subcellularLocation>
</comment>
<evidence type="ECO:0000313" key="7">
    <source>
        <dbReference type="EMBL" id="MPM35381.1"/>
    </source>
</evidence>
<sequence>MISRALGKGDQQRADRSFSTGALILLVVTALFALFYLALPSLVLSWFGPEGETALQARAYLSALLLFTPFFCASTFLSSALRSEGKAGKALMLLLLGNSVNIALDSLFILSLGLGIRGAALATGLGHLVAVAYGLYALTGRKGTFSWAKPSMMLLKEIFPLGLPSWIRQVGTGAVIALVNSLLLHRAGSHAVASYTLITQVTMLCYLPLSALVMGFSPIAGYSYGSNNTKRLVSLIKLSITVQLALGLLILSGLQIFAAPILTLFTKDATLVNATLTPLRVVLSTLMLVGIQTLGASYFQSIGKSLVSLLLWTSRQFLLLIPLVLLLSTRFGSLGIWISFPLSDLLSVILTIAFLRRELHELHRS</sequence>
<protein>
    <recommendedName>
        <fullName evidence="8">Multidrug export protein MepA</fullName>
    </recommendedName>
</protein>
<keyword evidence="3 6" id="KW-0812">Transmembrane</keyword>
<dbReference type="NCBIfam" id="TIGR00797">
    <property type="entry name" value="matE"/>
    <property type="match status" value="1"/>
</dbReference>
<dbReference type="InterPro" id="IPR051327">
    <property type="entry name" value="MATE_MepA_subfamily"/>
</dbReference>
<feature type="transmembrane region" description="Helical" evidence="6">
    <location>
        <begin position="158"/>
        <end position="183"/>
    </location>
</feature>
<feature type="transmembrane region" description="Helical" evidence="6">
    <location>
        <begin position="238"/>
        <end position="261"/>
    </location>
</feature>
<keyword evidence="2" id="KW-1003">Cell membrane</keyword>
<feature type="transmembrane region" description="Helical" evidence="6">
    <location>
        <begin position="306"/>
        <end position="328"/>
    </location>
</feature>
<dbReference type="GO" id="GO:0015297">
    <property type="term" value="F:antiporter activity"/>
    <property type="evidence" value="ECO:0007669"/>
    <property type="project" value="InterPro"/>
</dbReference>
<evidence type="ECO:0000256" key="2">
    <source>
        <dbReference type="ARBA" id="ARBA00022475"/>
    </source>
</evidence>